<dbReference type="InterPro" id="IPR050638">
    <property type="entry name" value="AA-Vitamin_Transporters"/>
</dbReference>
<feature type="transmembrane region" description="Helical" evidence="6">
    <location>
        <begin position="112"/>
        <end position="130"/>
    </location>
</feature>
<feature type="transmembrane region" description="Helical" evidence="6">
    <location>
        <begin position="142"/>
        <end position="160"/>
    </location>
</feature>
<evidence type="ECO:0000256" key="4">
    <source>
        <dbReference type="ARBA" id="ARBA00022989"/>
    </source>
</evidence>
<feature type="transmembrane region" description="Helical" evidence="6">
    <location>
        <begin position="266"/>
        <end position="285"/>
    </location>
</feature>
<evidence type="ECO:0000256" key="2">
    <source>
        <dbReference type="ARBA" id="ARBA00007362"/>
    </source>
</evidence>
<feature type="transmembrane region" description="Helical" evidence="6">
    <location>
        <begin position="21"/>
        <end position="41"/>
    </location>
</feature>
<reference evidence="8 9" key="1">
    <citation type="submission" date="2019-02" db="EMBL/GenBank/DDBJ databases">
        <title>Deep-cultivation of Planctomycetes and their phenomic and genomic characterization uncovers novel biology.</title>
        <authorList>
            <person name="Wiegand S."/>
            <person name="Jogler M."/>
            <person name="Boedeker C."/>
            <person name="Pinto D."/>
            <person name="Vollmers J."/>
            <person name="Rivas-Marin E."/>
            <person name="Kohn T."/>
            <person name="Peeters S.H."/>
            <person name="Heuer A."/>
            <person name="Rast P."/>
            <person name="Oberbeckmann S."/>
            <person name="Bunk B."/>
            <person name="Jeske O."/>
            <person name="Meyerdierks A."/>
            <person name="Storesund J.E."/>
            <person name="Kallscheuer N."/>
            <person name="Luecker S."/>
            <person name="Lage O.M."/>
            <person name="Pohl T."/>
            <person name="Merkel B.J."/>
            <person name="Hornburger P."/>
            <person name="Mueller R.-W."/>
            <person name="Bruemmer F."/>
            <person name="Labrenz M."/>
            <person name="Spormann A.M."/>
            <person name="Op den Camp H."/>
            <person name="Overmann J."/>
            <person name="Amann R."/>
            <person name="Jetten M.S.M."/>
            <person name="Mascher T."/>
            <person name="Medema M.H."/>
            <person name="Devos D.P."/>
            <person name="Kaster A.-K."/>
            <person name="Ovreas L."/>
            <person name="Rohde M."/>
            <person name="Galperin M.Y."/>
            <person name="Jogler C."/>
        </authorList>
    </citation>
    <scope>NUCLEOTIDE SEQUENCE [LARGE SCALE GENOMIC DNA]</scope>
    <source>
        <strain evidence="8 9">HG15A2</strain>
    </source>
</reference>
<evidence type="ECO:0000313" key="9">
    <source>
        <dbReference type="Proteomes" id="UP000319852"/>
    </source>
</evidence>
<sequence length="322" mass="34229">MLYDGANALSHSLPLTLLLPSVSYFFFLFICVIWGASFILMDRALQAMGPIAVGLGRLIGGSIVVGLYCLVTRKWARLSRSDWMHIGVVAVLANSLPFAMQPYVMAQADEHAYFGLMVALVPIATILISIPMLSVHPTSRQLVGVLGGLACMGLIVSDGQQRGISTLHLLMALSVPVAYAIGNTYIKWKLDHVPTATLTLMTLLTGAAVLAPLQWAPGALEALGLSGPAEPQNVALAWSSLAVLSVLGTGVAILMFIHLIKTEGPLFAGMVTYVVPMMALVWGGYDKEKLTTTEIVGVAGTLAMVALVQWRSATTVVDEVKV</sequence>
<feature type="transmembrane region" description="Helical" evidence="6">
    <location>
        <begin position="166"/>
        <end position="186"/>
    </location>
</feature>
<dbReference type="PANTHER" id="PTHR32322:SF2">
    <property type="entry name" value="EAMA DOMAIN-CONTAINING PROTEIN"/>
    <property type="match status" value="1"/>
</dbReference>
<name>A0A517N0A8_9BACT</name>
<feature type="domain" description="EamA" evidence="7">
    <location>
        <begin position="169"/>
        <end position="308"/>
    </location>
</feature>
<dbReference type="OrthoDB" id="210761at2"/>
<dbReference type="KEGG" id="amob:HG15A2_39070"/>
<evidence type="ECO:0000313" key="8">
    <source>
        <dbReference type="EMBL" id="QDT00569.1"/>
    </source>
</evidence>
<proteinExistence type="inferred from homology"/>
<keyword evidence="9" id="KW-1185">Reference proteome</keyword>
<feature type="transmembrane region" description="Helical" evidence="6">
    <location>
        <begin position="236"/>
        <end position="259"/>
    </location>
</feature>
<organism evidence="8 9">
    <name type="scientific">Adhaeretor mobilis</name>
    <dbReference type="NCBI Taxonomy" id="1930276"/>
    <lineage>
        <taxon>Bacteria</taxon>
        <taxon>Pseudomonadati</taxon>
        <taxon>Planctomycetota</taxon>
        <taxon>Planctomycetia</taxon>
        <taxon>Pirellulales</taxon>
        <taxon>Lacipirellulaceae</taxon>
        <taxon>Adhaeretor</taxon>
    </lineage>
</organism>
<evidence type="ECO:0000259" key="7">
    <source>
        <dbReference type="Pfam" id="PF00892"/>
    </source>
</evidence>
<comment type="similarity">
    <text evidence="2">Belongs to the EamA transporter family.</text>
</comment>
<feature type="domain" description="EamA" evidence="7">
    <location>
        <begin position="24"/>
        <end position="155"/>
    </location>
</feature>
<dbReference type="Proteomes" id="UP000319852">
    <property type="component" value="Chromosome"/>
</dbReference>
<evidence type="ECO:0000256" key="3">
    <source>
        <dbReference type="ARBA" id="ARBA00022692"/>
    </source>
</evidence>
<dbReference type="Pfam" id="PF00892">
    <property type="entry name" value="EamA"/>
    <property type="match status" value="2"/>
</dbReference>
<feature type="transmembrane region" description="Helical" evidence="6">
    <location>
        <begin position="83"/>
        <end position="100"/>
    </location>
</feature>
<dbReference type="InterPro" id="IPR037185">
    <property type="entry name" value="EmrE-like"/>
</dbReference>
<dbReference type="SUPFAM" id="SSF103481">
    <property type="entry name" value="Multidrug resistance efflux transporter EmrE"/>
    <property type="match status" value="2"/>
</dbReference>
<feature type="transmembrane region" description="Helical" evidence="6">
    <location>
        <begin position="198"/>
        <end position="216"/>
    </location>
</feature>
<accession>A0A517N0A8</accession>
<dbReference type="InterPro" id="IPR000620">
    <property type="entry name" value="EamA_dom"/>
</dbReference>
<keyword evidence="5 6" id="KW-0472">Membrane</keyword>
<evidence type="ECO:0000256" key="1">
    <source>
        <dbReference type="ARBA" id="ARBA00004141"/>
    </source>
</evidence>
<dbReference type="PANTHER" id="PTHR32322">
    <property type="entry name" value="INNER MEMBRANE TRANSPORTER"/>
    <property type="match status" value="1"/>
</dbReference>
<dbReference type="AlphaFoldDB" id="A0A517N0A8"/>
<feature type="transmembrane region" description="Helical" evidence="6">
    <location>
        <begin position="47"/>
        <end position="71"/>
    </location>
</feature>
<keyword evidence="4 6" id="KW-1133">Transmembrane helix</keyword>
<protein>
    <submittedName>
        <fullName evidence="8">EamA-like transporter family protein</fullName>
    </submittedName>
</protein>
<comment type="subcellular location">
    <subcellularLocation>
        <location evidence="1">Membrane</location>
        <topology evidence="1">Multi-pass membrane protein</topology>
    </subcellularLocation>
</comment>
<evidence type="ECO:0000256" key="6">
    <source>
        <dbReference type="SAM" id="Phobius"/>
    </source>
</evidence>
<keyword evidence="3 6" id="KW-0812">Transmembrane</keyword>
<dbReference type="EMBL" id="CP036263">
    <property type="protein sequence ID" value="QDT00569.1"/>
    <property type="molecule type" value="Genomic_DNA"/>
</dbReference>
<evidence type="ECO:0000256" key="5">
    <source>
        <dbReference type="ARBA" id="ARBA00023136"/>
    </source>
</evidence>
<gene>
    <name evidence="8" type="ORF">HG15A2_39070</name>
</gene>
<dbReference type="GO" id="GO:0016020">
    <property type="term" value="C:membrane"/>
    <property type="evidence" value="ECO:0007669"/>
    <property type="project" value="UniProtKB-SubCell"/>
</dbReference>